<keyword evidence="6" id="KW-0496">Mitochondrion</keyword>
<organism evidence="11 12">
    <name type="scientific">Microtus ochrogaster</name>
    <name type="common">Prairie vole</name>
    <dbReference type="NCBI Taxonomy" id="79684"/>
    <lineage>
        <taxon>Eukaryota</taxon>
        <taxon>Metazoa</taxon>
        <taxon>Chordata</taxon>
        <taxon>Craniata</taxon>
        <taxon>Vertebrata</taxon>
        <taxon>Euteleostomi</taxon>
        <taxon>Mammalia</taxon>
        <taxon>Eutheria</taxon>
        <taxon>Euarchontoglires</taxon>
        <taxon>Glires</taxon>
        <taxon>Rodentia</taxon>
        <taxon>Myomorpha</taxon>
        <taxon>Muroidea</taxon>
        <taxon>Cricetidae</taxon>
        <taxon>Arvicolinae</taxon>
        <taxon>Microtus</taxon>
    </lineage>
</organism>
<evidence type="ECO:0000256" key="3">
    <source>
        <dbReference type="ARBA" id="ARBA00022540"/>
    </source>
</evidence>
<dbReference type="Gene3D" id="3.30.110.10">
    <property type="entry name" value="Translation initiation factor 3 (IF-3), C-terminal domain"/>
    <property type="match status" value="1"/>
</dbReference>
<reference evidence="11" key="1">
    <citation type="submission" date="2020-03" db="EMBL/GenBank/DDBJ databases">
        <title>Studies in the Genomics of Life Span.</title>
        <authorList>
            <person name="Glass D."/>
        </authorList>
    </citation>
    <scope>NUCLEOTIDE SEQUENCE</scope>
    <source>
        <strain evidence="11">LTLLF</strain>
        <tissue evidence="11">Muscle</tissue>
    </source>
</reference>
<dbReference type="GO" id="GO:0003743">
    <property type="term" value="F:translation initiation factor activity"/>
    <property type="evidence" value="ECO:0007669"/>
    <property type="project" value="UniProtKB-KW"/>
</dbReference>
<dbReference type="Proteomes" id="UP000710432">
    <property type="component" value="Unassembled WGS sequence"/>
</dbReference>
<dbReference type="FunFam" id="3.10.20.80:FF:000002">
    <property type="entry name" value="Mitochondrial translational initiation factor 3"/>
    <property type="match status" value="1"/>
</dbReference>
<gene>
    <name evidence="11" type="ORF">LTLLF_166530</name>
</gene>
<comment type="similarity">
    <text evidence="2">Belongs to the IF-3 family.</text>
</comment>
<dbReference type="InterPro" id="IPR001288">
    <property type="entry name" value="Translation_initiation_fac_3"/>
</dbReference>
<dbReference type="InterPro" id="IPR036788">
    <property type="entry name" value="T_IF-3_C_sf"/>
</dbReference>
<evidence type="ECO:0000313" key="11">
    <source>
        <dbReference type="EMBL" id="KAH0508268.1"/>
    </source>
</evidence>
<dbReference type="InterPro" id="IPR019814">
    <property type="entry name" value="Translation_initiation_fac_3_N"/>
</dbReference>
<dbReference type="InterPro" id="IPR036787">
    <property type="entry name" value="T_IF-3_N_sf"/>
</dbReference>
<name>A0A8J6KRN8_MICOH</name>
<dbReference type="GO" id="GO:0043022">
    <property type="term" value="F:ribosome binding"/>
    <property type="evidence" value="ECO:0007669"/>
    <property type="project" value="TreeGrafter"/>
</dbReference>
<evidence type="ECO:0000256" key="9">
    <source>
        <dbReference type="SAM" id="MobiDB-lite"/>
    </source>
</evidence>
<dbReference type="GO" id="GO:0005739">
    <property type="term" value="C:mitochondrion"/>
    <property type="evidence" value="ECO:0007669"/>
    <property type="project" value="UniProtKB-SubCell"/>
</dbReference>
<dbReference type="GO" id="GO:0032790">
    <property type="term" value="P:ribosome disassembly"/>
    <property type="evidence" value="ECO:0007669"/>
    <property type="project" value="TreeGrafter"/>
</dbReference>
<protein>
    <recommendedName>
        <fullName evidence="8">Translation initiation factor IF-3, mitochondrial</fullName>
    </recommendedName>
</protein>
<feature type="domain" description="Translation initiation factor 3 N-terminal" evidence="10">
    <location>
        <begin position="116"/>
        <end position="183"/>
    </location>
</feature>
<evidence type="ECO:0000259" key="10">
    <source>
        <dbReference type="Pfam" id="PF05198"/>
    </source>
</evidence>
<evidence type="ECO:0000256" key="1">
    <source>
        <dbReference type="ARBA" id="ARBA00004173"/>
    </source>
</evidence>
<keyword evidence="5" id="KW-0809">Transit peptide</keyword>
<evidence type="ECO:0000256" key="4">
    <source>
        <dbReference type="ARBA" id="ARBA00022917"/>
    </source>
</evidence>
<feature type="region of interest" description="Disordered" evidence="9">
    <location>
        <begin position="283"/>
        <end position="314"/>
    </location>
</feature>
<evidence type="ECO:0000256" key="5">
    <source>
        <dbReference type="ARBA" id="ARBA00022946"/>
    </source>
</evidence>
<dbReference type="PANTHER" id="PTHR10938:SF0">
    <property type="entry name" value="TRANSLATION INITIATION FACTOR IF-3, MITOCHONDRIAL"/>
    <property type="match status" value="1"/>
</dbReference>
<proteinExistence type="inferred from homology"/>
<dbReference type="Pfam" id="PF05198">
    <property type="entry name" value="IF3_N"/>
    <property type="match status" value="1"/>
</dbReference>
<evidence type="ECO:0000313" key="12">
    <source>
        <dbReference type="Proteomes" id="UP000710432"/>
    </source>
</evidence>
<dbReference type="AlphaFoldDB" id="A0A8J6KRN8"/>
<dbReference type="GO" id="GO:0070124">
    <property type="term" value="P:mitochondrial translational initiation"/>
    <property type="evidence" value="ECO:0007669"/>
    <property type="project" value="TreeGrafter"/>
</dbReference>
<dbReference type="SUPFAM" id="SSF55200">
    <property type="entry name" value="Translation initiation factor IF3, C-terminal domain"/>
    <property type="match status" value="1"/>
</dbReference>
<dbReference type="FunFam" id="3.30.110.10:FF:000004">
    <property type="entry name" value="Translation initiation factor IF-3, mitochondrial"/>
    <property type="match status" value="1"/>
</dbReference>
<comment type="caution">
    <text evidence="11">The sequence shown here is derived from an EMBL/GenBank/DDBJ whole genome shotgun (WGS) entry which is preliminary data.</text>
</comment>
<evidence type="ECO:0000256" key="6">
    <source>
        <dbReference type="ARBA" id="ARBA00023128"/>
    </source>
</evidence>
<dbReference type="EMBL" id="JAATJU010023291">
    <property type="protein sequence ID" value="KAH0508268.1"/>
    <property type="molecule type" value="Genomic_DNA"/>
</dbReference>
<keyword evidence="3 11" id="KW-0396">Initiation factor</keyword>
<dbReference type="SUPFAM" id="SSF54364">
    <property type="entry name" value="Translation initiation factor IF3, N-terminal domain"/>
    <property type="match status" value="1"/>
</dbReference>
<keyword evidence="4" id="KW-0648">Protein biosynthesis</keyword>
<evidence type="ECO:0000256" key="2">
    <source>
        <dbReference type="ARBA" id="ARBA00005439"/>
    </source>
</evidence>
<evidence type="ECO:0000256" key="8">
    <source>
        <dbReference type="ARBA" id="ARBA00073270"/>
    </source>
</evidence>
<evidence type="ECO:0000256" key="7">
    <source>
        <dbReference type="ARBA" id="ARBA00059316"/>
    </source>
</evidence>
<accession>A0A8J6KRN8</accession>
<dbReference type="PANTHER" id="PTHR10938">
    <property type="entry name" value="TRANSLATION INITIATION FACTOR IF-3"/>
    <property type="match status" value="1"/>
</dbReference>
<comment type="subcellular location">
    <subcellularLocation>
        <location evidence="1">Mitochondrion</location>
    </subcellularLocation>
</comment>
<dbReference type="Gene3D" id="3.10.20.80">
    <property type="entry name" value="Translation initiation factor 3 (IF-3), N-terminal domain"/>
    <property type="match status" value="1"/>
</dbReference>
<sequence length="314" mass="35217">MAFKEGYSKMLSSPACYGSRRGPSAEPVYRSAVSSRSPSPARVALRMAVLLKRLTLQTSIGRCFRKPIVKPDPAQLSLAASTTKLVHLTFAKGFSTAGDAHSEKRQKRKDAFTNTGRKISERIIRVLDEKGSDLGLMHRADVIRLMDKQDLRLVQRNTSSEPPEYQLMTGAQIHQERLKLREQEKATPKAGPAVTKELMFSSNIGQHDLDTKSKQIQQWIEKKYHVQVTIKKGKNADQPGNEPDEIFNQILQTMPGIATFSSRPKAIKGGTASTCAFRPLSKKEEKAYRDSQEAERRHTLSKDNRNTESEVLCH</sequence>
<comment type="function">
    <text evidence="7">IF-3 binds to the 28S ribosomal subunit and shifts the equilibrium between 55S ribosomes and their 39S and 28S subunits in favor of the free subunits, thus enhancing the availability of 28S subunits on which protein synthesis initiation begins.</text>
</comment>